<dbReference type="GO" id="GO:0031460">
    <property type="term" value="P:glycine betaine transport"/>
    <property type="evidence" value="ECO:0007669"/>
    <property type="project" value="TreeGrafter"/>
</dbReference>
<comment type="subcellular location">
    <subcellularLocation>
        <location evidence="6">Cell membrane</location>
        <topology evidence="6">Multi-pass membrane protein</topology>
    </subcellularLocation>
    <subcellularLocation>
        <location evidence="1">Membrane</location>
        <topology evidence="1">Multi-pass membrane protein</topology>
    </subcellularLocation>
</comment>
<evidence type="ECO:0000256" key="4">
    <source>
        <dbReference type="ARBA" id="ARBA00022989"/>
    </source>
</evidence>
<feature type="domain" description="ABC transmembrane type-1" evidence="7">
    <location>
        <begin position="23"/>
        <end position="202"/>
    </location>
</feature>
<evidence type="ECO:0000313" key="9">
    <source>
        <dbReference type="Proteomes" id="UP000198535"/>
    </source>
</evidence>
<proteinExistence type="inferred from homology"/>
<organism evidence="8 9">
    <name type="scientific">Methanolobus profundi</name>
    <dbReference type="NCBI Taxonomy" id="487685"/>
    <lineage>
        <taxon>Archaea</taxon>
        <taxon>Methanobacteriati</taxon>
        <taxon>Methanobacteriota</taxon>
        <taxon>Stenosarchaea group</taxon>
        <taxon>Methanomicrobia</taxon>
        <taxon>Methanosarcinales</taxon>
        <taxon>Methanosarcinaceae</taxon>
        <taxon>Methanolobus</taxon>
    </lineage>
</organism>
<dbReference type="PROSITE" id="PS50928">
    <property type="entry name" value="ABC_TM1"/>
    <property type="match status" value="1"/>
</dbReference>
<keyword evidence="4 6" id="KW-1133">Transmembrane helix</keyword>
<dbReference type="SUPFAM" id="SSF161098">
    <property type="entry name" value="MetI-like"/>
    <property type="match status" value="1"/>
</dbReference>
<dbReference type="EMBL" id="FOUJ01000004">
    <property type="protein sequence ID" value="SFM70598.1"/>
    <property type="molecule type" value="Genomic_DNA"/>
</dbReference>
<feature type="transmembrane region" description="Helical" evidence="6">
    <location>
        <begin position="141"/>
        <end position="163"/>
    </location>
</feature>
<evidence type="ECO:0000256" key="3">
    <source>
        <dbReference type="ARBA" id="ARBA00022692"/>
    </source>
</evidence>
<evidence type="ECO:0000256" key="6">
    <source>
        <dbReference type="RuleBase" id="RU363032"/>
    </source>
</evidence>
<keyword evidence="2 6" id="KW-0813">Transport</keyword>
<name>A0A1I4T1F8_9EURY</name>
<dbReference type="Gene3D" id="1.10.3720.10">
    <property type="entry name" value="MetI-like"/>
    <property type="match status" value="1"/>
</dbReference>
<sequence length="216" mass="23494">MENMLTIRVIADVWERHLMTMRTIEHLHMFSIALMLSIMIGVSVGVFIYMRPKTADPVLNFLNIVETIPDLALIVLLLPILKLGAGPTIAACVLYSILPVARNTYTGLKGVDEQYTYVAHAIGLSPREALFKVRIPMSLPLIAGGIRIALVFCMGVVTLGGLVAAGGLGTVLQNGIQLYQKDAILVAGIWTGLLAVILDGFAGIIEKKLHERYGTW</sequence>
<dbReference type="InterPro" id="IPR000515">
    <property type="entry name" value="MetI-like"/>
</dbReference>
<comment type="similarity">
    <text evidence="6">Belongs to the binding-protein-dependent transport system permease family.</text>
</comment>
<dbReference type="CDD" id="cd06261">
    <property type="entry name" value="TM_PBP2"/>
    <property type="match status" value="1"/>
</dbReference>
<dbReference type="PANTHER" id="PTHR30177:SF4">
    <property type="entry name" value="OSMOPROTECTANT IMPORT PERMEASE PROTEIN OSMW"/>
    <property type="match status" value="1"/>
</dbReference>
<feature type="transmembrane region" description="Helical" evidence="6">
    <location>
        <begin position="27"/>
        <end position="51"/>
    </location>
</feature>
<dbReference type="Pfam" id="PF00528">
    <property type="entry name" value="BPD_transp_1"/>
    <property type="match status" value="1"/>
</dbReference>
<keyword evidence="9" id="KW-1185">Reference proteome</keyword>
<feature type="transmembrane region" description="Helical" evidence="6">
    <location>
        <begin position="183"/>
        <end position="205"/>
    </location>
</feature>
<dbReference type="Proteomes" id="UP000198535">
    <property type="component" value="Unassembled WGS sequence"/>
</dbReference>
<feature type="transmembrane region" description="Helical" evidence="6">
    <location>
        <begin position="71"/>
        <end position="98"/>
    </location>
</feature>
<dbReference type="STRING" id="487685.SAMN04488696_2135"/>
<dbReference type="InterPro" id="IPR051204">
    <property type="entry name" value="ABC_transp_perm/SBD"/>
</dbReference>
<dbReference type="PANTHER" id="PTHR30177">
    <property type="entry name" value="GLYCINE BETAINE/L-PROLINE TRANSPORT SYSTEM PERMEASE PROTEIN PROW"/>
    <property type="match status" value="1"/>
</dbReference>
<evidence type="ECO:0000256" key="5">
    <source>
        <dbReference type="ARBA" id="ARBA00023136"/>
    </source>
</evidence>
<gene>
    <name evidence="8" type="ORF">SAMN04488696_2135</name>
</gene>
<protein>
    <submittedName>
        <fullName evidence="8">Osmoprotectant transport system permease protein</fullName>
    </submittedName>
</protein>
<dbReference type="GO" id="GO:0005886">
    <property type="term" value="C:plasma membrane"/>
    <property type="evidence" value="ECO:0007669"/>
    <property type="project" value="UniProtKB-SubCell"/>
</dbReference>
<dbReference type="InterPro" id="IPR035906">
    <property type="entry name" value="MetI-like_sf"/>
</dbReference>
<keyword evidence="3 6" id="KW-0812">Transmembrane</keyword>
<accession>A0A1I4T1F8</accession>
<evidence type="ECO:0000259" key="7">
    <source>
        <dbReference type="PROSITE" id="PS50928"/>
    </source>
</evidence>
<dbReference type="RefSeq" id="WP_245748007.1">
    <property type="nucleotide sequence ID" value="NZ_FOUJ01000004.1"/>
</dbReference>
<evidence type="ECO:0000256" key="1">
    <source>
        <dbReference type="ARBA" id="ARBA00004141"/>
    </source>
</evidence>
<keyword evidence="5 6" id="KW-0472">Membrane</keyword>
<reference evidence="9" key="1">
    <citation type="submission" date="2016-10" db="EMBL/GenBank/DDBJ databases">
        <authorList>
            <person name="Varghese N."/>
            <person name="Submissions S."/>
        </authorList>
    </citation>
    <scope>NUCLEOTIDE SEQUENCE [LARGE SCALE GENOMIC DNA]</scope>
    <source>
        <strain evidence="9">Mob M</strain>
    </source>
</reference>
<evidence type="ECO:0000256" key="2">
    <source>
        <dbReference type="ARBA" id="ARBA00022448"/>
    </source>
</evidence>
<dbReference type="AlphaFoldDB" id="A0A1I4T1F8"/>
<dbReference type="GO" id="GO:0055085">
    <property type="term" value="P:transmembrane transport"/>
    <property type="evidence" value="ECO:0007669"/>
    <property type="project" value="InterPro"/>
</dbReference>
<evidence type="ECO:0000313" key="8">
    <source>
        <dbReference type="EMBL" id="SFM70598.1"/>
    </source>
</evidence>